<dbReference type="InParanoid" id="A0A2P6N0H6"/>
<evidence type="ECO:0000313" key="2">
    <source>
        <dbReference type="EMBL" id="PRP77466.1"/>
    </source>
</evidence>
<protein>
    <submittedName>
        <fullName evidence="2">Uncharacterized protein</fullName>
    </submittedName>
</protein>
<feature type="region of interest" description="Disordered" evidence="1">
    <location>
        <begin position="370"/>
        <end position="392"/>
    </location>
</feature>
<gene>
    <name evidence="2" type="ORF">PROFUN_14321</name>
</gene>
<organism evidence="2 3">
    <name type="scientific">Planoprotostelium fungivorum</name>
    <dbReference type="NCBI Taxonomy" id="1890364"/>
    <lineage>
        <taxon>Eukaryota</taxon>
        <taxon>Amoebozoa</taxon>
        <taxon>Evosea</taxon>
        <taxon>Variosea</taxon>
        <taxon>Cavosteliida</taxon>
        <taxon>Cavosteliaceae</taxon>
        <taxon>Planoprotostelium</taxon>
    </lineage>
</organism>
<feature type="region of interest" description="Disordered" evidence="1">
    <location>
        <begin position="1"/>
        <end position="119"/>
    </location>
</feature>
<comment type="caution">
    <text evidence="2">The sequence shown here is derived from an EMBL/GenBank/DDBJ whole genome shotgun (WGS) entry which is preliminary data.</text>
</comment>
<feature type="compositionally biased region" description="Acidic residues" evidence="1">
    <location>
        <begin position="90"/>
        <end position="101"/>
    </location>
</feature>
<feature type="compositionally biased region" description="Polar residues" evidence="1">
    <location>
        <begin position="1"/>
        <end position="10"/>
    </location>
</feature>
<proteinExistence type="predicted"/>
<sequence>MKKSLVSTMVTDGLGGHDGAAQFQLPRIASRPPASDREHHLSARSSPSSPDWSPLLSEGSPKMGRAFLRKMEESSYHYEKRSPSVSSSIDSEEPSDWEEDAENRAASDGNGGEEEIGDERDVLGDFLAAEEDLSNGREKIFEQIVEYTPESPLFTREDTSQLEDPSLMILDHDLFPKAPDGTLRQTSAFIDSNLQSWTNSSRHWRDTLRVSSLNLRNNSFHNEALRESAPPSAAGTQGKNSKVAKMAKELSLASFPQTPRNMPRVSIISSFSTLGDSIEPLPTHKDMSQKDVMKHITEVDSSSLQKKISKDSVLSALFLLEQKTVKAQRYHIHSLFKVKSSREKDMTKRHQTESELVAQQHLMAVRHMSRDQNHKAKLRGRQRSSLGVKPTFSNEDTELPRKLVGVRRSLELKETCAREDAFASVHSLMAIHELKLIQQQELMQQKITRFMERVELDMQVHKECLSFEYQIQQISQQVQMMERVHTLRLEDIEESYKNNVSQLYSPEAHKEAIKEFQSNEKNHYLERKSSLKGEAARDPSVDLTLGKLQLKSEMADRMMAYRKSLLLNQKDSEKNLTSNYHHERDTLITQYNESLSDLIYNVAADCASVLDQFVIAREEQLGRLHEAISSTLDADFNHLMTFIEGNRCEVGERAGAEKDSLDVELSRNSFKLARLYQEHHKKIFVRENGRGELGKHESQVRALLWEGARRRQLAEQLHRTDVELSQRLETFIDKKRQCELKAVLFYFKQEEATFRFFHMQSNELYHHISLLRRDIEAKLGGLMGRDMEVREQKERLQTVSMDKYLEEHADALRWVSDDIEKQTLTDKQVLKQERSSAEAGWLKSEAELMDKIEQEVFQCHIVFMRSWKGDNEPIESSPILRGLLQPNGIRNRVAKMVI</sequence>
<reference evidence="2 3" key="1">
    <citation type="journal article" date="2018" name="Genome Biol. Evol.">
        <title>Multiple Roots of Fruiting Body Formation in Amoebozoa.</title>
        <authorList>
            <person name="Hillmann F."/>
            <person name="Forbes G."/>
            <person name="Novohradska S."/>
            <person name="Ferling I."/>
            <person name="Riege K."/>
            <person name="Groth M."/>
            <person name="Westermann M."/>
            <person name="Marz M."/>
            <person name="Spaller T."/>
            <person name="Winckler T."/>
            <person name="Schaap P."/>
            <person name="Glockner G."/>
        </authorList>
    </citation>
    <scope>NUCLEOTIDE SEQUENCE [LARGE SCALE GENOMIC DNA]</scope>
    <source>
        <strain evidence="2 3">Jena</strain>
    </source>
</reference>
<accession>A0A2P6N0H6</accession>
<dbReference type="Proteomes" id="UP000241769">
    <property type="component" value="Unassembled WGS sequence"/>
</dbReference>
<feature type="compositionally biased region" description="Basic and acidic residues" evidence="1">
    <location>
        <begin position="69"/>
        <end position="82"/>
    </location>
</feature>
<evidence type="ECO:0000256" key="1">
    <source>
        <dbReference type="SAM" id="MobiDB-lite"/>
    </source>
</evidence>
<keyword evidence="3" id="KW-1185">Reference proteome</keyword>
<name>A0A2P6N0H6_9EUKA</name>
<dbReference type="EMBL" id="MDYQ01000263">
    <property type="protein sequence ID" value="PRP77466.1"/>
    <property type="molecule type" value="Genomic_DNA"/>
</dbReference>
<feature type="compositionally biased region" description="Low complexity" evidence="1">
    <location>
        <begin position="43"/>
        <end position="57"/>
    </location>
</feature>
<evidence type="ECO:0000313" key="3">
    <source>
        <dbReference type="Proteomes" id="UP000241769"/>
    </source>
</evidence>
<dbReference type="AlphaFoldDB" id="A0A2P6N0H6"/>